<reference evidence="3 4" key="1">
    <citation type="submission" date="2018-07" db="EMBL/GenBank/DDBJ databases">
        <authorList>
            <person name="Peeters C."/>
        </authorList>
    </citation>
    <scope>NUCLEOTIDE SEQUENCE [LARGE SCALE GENOMIC DNA]</scope>
    <source>
        <strain evidence="3 4">LMG 30378</strain>
    </source>
</reference>
<dbReference type="CDD" id="cd07012">
    <property type="entry name" value="PBP2_Bug_TTT"/>
    <property type="match status" value="1"/>
</dbReference>
<keyword evidence="2" id="KW-0732">Signal</keyword>
<gene>
    <name evidence="3" type="ORF">AVE30378_04429</name>
</gene>
<dbReference type="Gene3D" id="3.40.190.10">
    <property type="entry name" value="Periplasmic binding protein-like II"/>
    <property type="match status" value="1"/>
</dbReference>
<comment type="similarity">
    <text evidence="1">Belongs to the UPF0065 (bug) family.</text>
</comment>
<evidence type="ECO:0000256" key="1">
    <source>
        <dbReference type="ARBA" id="ARBA00006987"/>
    </source>
</evidence>
<dbReference type="AlphaFoldDB" id="A0A446CTE5"/>
<dbReference type="RefSeq" id="WP_129243455.1">
    <property type="nucleotide sequence ID" value="NZ_UFQC01000027.1"/>
</dbReference>
<accession>A0A446CTE5</accession>
<dbReference type="OrthoDB" id="8630092at2"/>
<dbReference type="InterPro" id="IPR042100">
    <property type="entry name" value="Bug_dom1"/>
</dbReference>
<feature type="chain" id="PRO_5019440797" description="Tripartite tricarboxylate transporter family receptor" evidence="2">
    <location>
        <begin position="24"/>
        <end position="326"/>
    </location>
</feature>
<dbReference type="PIRSF" id="PIRSF017082">
    <property type="entry name" value="YflP"/>
    <property type="match status" value="1"/>
</dbReference>
<dbReference type="SUPFAM" id="SSF53850">
    <property type="entry name" value="Periplasmic binding protein-like II"/>
    <property type="match status" value="1"/>
</dbReference>
<dbReference type="PANTHER" id="PTHR42928:SF5">
    <property type="entry name" value="BLR1237 PROTEIN"/>
    <property type="match status" value="1"/>
</dbReference>
<dbReference type="PANTHER" id="PTHR42928">
    <property type="entry name" value="TRICARBOXYLATE-BINDING PROTEIN"/>
    <property type="match status" value="1"/>
</dbReference>
<dbReference type="InterPro" id="IPR005064">
    <property type="entry name" value="BUG"/>
</dbReference>
<dbReference type="Gene3D" id="3.40.190.150">
    <property type="entry name" value="Bordetella uptake gene, domain 1"/>
    <property type="match status" value="1"/>
</dbReference>
<proteinExistence type="inferred from homology"/>
<protein>
    <recommendedName>
        <fullName evidence="5">Tripartite tricarboxylate transporter family receptor</fullName>
    </recommendedName>
</protein>
<dbReference type="Pfam" id="PF03401">
    <property type="entry name" value="TctC"/>
    <property type="match status" value="1"/>
</dbReference>
<dbReference type="Proteomes" id="UP000289465">
    <property type="component" value="Unassembled WGS sequence"/>
</dbReference>
<dbReference type="EMBL" id="UFQC01000027">
    <property type="protein sequence ID" value="SSW71112.1"/>
    <property type="molecule type" value="Genomic_DNA"/>
</dbReference>
<feature type="signal peptide" evidence="2">
    <location>
        <begin position="1"/>
        <end position="23"/>
    </location>
</feature>
<name>A0A446CTE5_9BURK</name>
<sequence>MSQALGRWALAFAVASASFCAMAADATPWPTKPVRILVGFPPGNSTDISARLMASDLEKATGQPFVVENRPGAGGTIAIDLAARSGKEGETVLFTSTGPFAIGPHIYKELKSKPLSDFAPVAMVGRAPLLLVVAADSPYKTLADVVEAGRDPKTPLNYASIGNGTTNHLAMELFKNRTDTHYSHVPYKGSGPALTDLIGGRVQLMFDSPAPLLPLIRDGKLRVLATGGAESYKETPEAPTIAATYPGFEVGTWTMFAFPAGTPDAIVQKMNAAVMPLLSNPALAEKSRTAGIELFEPQTAAQAGERYAQDFKRWGEAVKSANLDIN</sequence>
<evidence type="ECO:0008006" key="5">
    <source>
        <dbReference type="Google" id="ProtNLM"/>
    </source>
</evidence>
<organism evidence="3 4">
    <name type="scientific">Achromobacter veterisilvae</name>
    <dbReference type="NCBI Taxonomy" id="2069367"/>
    <lineage>
        <taxon>Bacteria</taxon>
        <taxon>Pseudomonadati</taxon>
        <taxon>Pseudomonadota</taxon>
        <taxon>Betaproteobacteria</taxon>
        <taxon>Burkholderiales</taxon>
        <taxon>Alcaligenaceae</taxon>
        <taxon>Achromobacter</taxon>
    </lineage>
</organism>
<evidence type="ECO:0000256" key="2">
    <source>
        <dbReference type="SAM" id="SignalP"/>
    </source>
</evidence>
<evidence type="ECO:0000313" key="4">
    <source>
        <dbReference type="Proteomes" id="UP000289465"/>
    </source>
</evidence>
<evidence type="ECO:0000313" key="3">
    <source>
        <dbReference type="EMBL" id="SSW71112.1"/>
    </source>
</evidence>